<dbReference type="OrthoDB" id="311592at2"/>
<proteinExistence type="predicted"/>
<dbReference type="SUPFAM" id="SSF81606">
    <property type="entry name" value="PP2C-like"/>
    <property type="match status" value="1"/>
</dbReference>
<evidence type="ECO:0000256" key="1">
    <source>
        <dbReference type="ARBA" id="ARBA00022801"/>
    </source>
</evidence>
<dbReference type="Pfam" id="PF07228">
    <property type="entry name" value="SpoIIE"/>
    <property type="match status" value="1"/>
</dbReference>
<dbReference type="InterPro" id="IPR014787">
    <property type="entry name" value="PSer_Pase_RsbU_N"/>
</dbReference>
<dbReference type="PATRIC" id="fig|1473.5.peg.4803"/>
<reference evidence="3" key="1">
    <citation type="submission" date="2015-07" db="EMBL/GenBank/DDBJ databases">
        <title>Fjat-10053 dsm26.</title>
        <authorList>
            <person name="Liu B."/>
            <person name="Wang J."/>
            <person name="Zhu Y."/>
            <person name="Liu G."/>
            <person name="Chen Q."/>
            <person name="Chen Z."/>
            <person name="Lan J."/>
            <person name="Che J."/>
            <person name="Ge C."/>
            <person name="Shi H."/>
            <person name="Pan Z."/>
            <person name="Liu X."/>
        </authorList>
    </citation>
    <scope>NUCLEOTIDE SEQUENCE [LARGE SCALE GENOMIC DNA]</scope>
    <source>
        <strain evidence="3">DSM 26</strain>
    </source>
</reference>
<name>A0A0L0QSK3_VIRPA</name>
<dbReference type="PROSITE" id="PS51746">
    <property type="entry name" value="PPM_2"/>
    <property type="match status" value="1"/>
</dbReference>
<sequence length="337" mass="38516">MSGLMKLDTEAYKALMKRYIETRDEQSLYEIEQASKAFIKNNVLPDEIVNMHIQSLQDLYPNLSEDIQYSMNFLLEAMIAYGIAHQEYQQLREKQSELKAEISVAASMQETLLETKKPNIEGLDIGVISVPAHQMNGDYHHFVKGRDGSLGIAMADVIGKGIPAALCMSMIKYAMDSYPEDAMTPKAILANMNRVVERNVDPSMFITMFYAQYLPSDHTLRYASAGHEPGFYYNSSQDVFVELKTKGLVLGVTPDTTYPQYELKIEQGDMVILLTDGVTECRDGERFIEREEVLDVIKQNAHLPAQVMVDQTFKYFERLQDFELRDDFTLLILRREV</sequence>
<accession>A0A0L0QSK3</accession>
<keyword evidence="3" id="KW-1185">Reference proteome</keyword>
<dbReference type="InterPro" id="IPR052016">
    <property type="entry name" value="Bact_Sigma-Reg"/>
</dbReference>
<dbReference type="AlphaFoldDB" id="A0A0L0QSK3"/>
<dbReference type="PANTHER" id="PTHR43156">
    <property type="entry name" value="STAGE II SPORULATION PROTEIN E-RELATED"/>
    <property type="match status" value="1"/>
</dbReference>
<dbReference type="SMART" id="SM00331">
    <property type="entry name" value="PP2C_SIG"/>
    <property type="match status" value="1"/>
</dbReference>
<evidence type="ECO:0000313" key="2">
    <source>
        <dbReference type="EMBL" id="KNE21695.1"/>
    </source>
</evidence>
<gene>
    <name evidence="2" type="ORF">AFK71_08675</name>
</gene>
<dbReference type="Proteomes" id="UP000036780">
    <property type="component" value="Unassembled WGS sequence"/>
</dbReference>
<dbReference type="SMART" id="SM00332">
    <property type="entry name" value="PP2Cc"/>
    <property type="match status" value="1"/>
</dbReference>
<dbReference type="GO" id="GO:0016791">
    <property type="term" value="F:phosphatase activity"/>
    <property type="evidence" value="ECO:0007669"/>
    <property type="project" value="TreeGrafter"/>
</dbReference>
<dbReference type="InterPro" id="IPR017944">
    <property type="entry name" value="KaiA/RbsU_helical_domain_sf"/>
</dbReference>
<dbReference type="EMBL" id="LGTO01000005">
    <property type="protein sequence ID" value="KNE21695.1"/>
    <property type="molecule type" value="Genomic_DNA"/>
</dbReference>
<organism evidence="2 3">
    <name type="scientific">Virgibacillus pantothenticus</name>
    <dbReference type="NCBI Taxonomy" id="1473"/>
    <lineage>
        <taxon>Bacteria</taxon>
        <taxon>Bacillati</taxon>
        <taxon>Bacillota</taxon>
        <taxon>Bacilli</taxon>
        <taxon>Bacillales</taxon>
        <taxon>Bacillaceae</taxon>
        <taxon>Virgibacillus</taxon>
    </lineage>
</organism>
<dbReference type="FunFam" id="3.60.40.10:FF:000045">
    <property type="entry name" value="Stage II sporulation protein E"/>
    <property type="match status" value="1"/>
</dbReference>
<dbReference type="Pfam" id="PF08673">
    <property type="entry name" value="RsbU_N"/>
    <property type="match status" value="1"/>
</dbReference>
<dbReference type="RefSeq" id="WP_050351139.1">
    <property type="nucleotide sequence ID" value="NZ_BOSN01000010.1"/>
</dbReference>
<dbReference type="Gene3D" id="3.60.40.10">
    <property type="entry name" value="PPM-type phosphatase domain"/>
    <property type="match status" value="1"/>
</dbReference>
<dbReference type="GeneID" id="66872513"/>
<protein>
    <submittedName>
        <fullName evidence="2">Phosphoserine phosphatase</fullName>
    </submittedName>
</protein>
<dbReference type="InterPro" id="IPR036457">
    <property type="entry name" value="PPM-type-like_dom_sf"/>
</dbReference>
<dbReference type="SUPFAM" id="SSF101215">
    <property type="entry name" value="KaiA/RbsU domain"/>
    <property type="match status" value="1"/>
</dbReference>
<dbReference type="InterPro" id="IPR001932">
    <property type="entry name" value="PPM-type_phosphatase-like_dom"/>
</dbReference>
<evidence type="ECO:0000313" key="3">
    <source>
        <dbReference type="Proteomes" id="UP000036780"/>
    </source>
</evidence>
<dbReference type="PANTHER" id="PTHR43156:SF15">
    <property type="entry name" value="PHOSPHOSERINE PHOSPHATASE RSBU"/>
    <property type="match status" value="1"/>
</dbReference>
<dbReference type="Gene3D" id="1.10.1240.30">
    <property type="entry name" value="KaiA/RbsU domain"/>
    <property type="match status" value="1"/>
</dbReference>
<comment type="caution">
    <text evidence="2">The sequence shown here is derived from an EMBL/GenBank/DDBJ whole genome shotgun (WGS) entry which is preliminary data.</text>
</comment>
<keyword evidence="1" id="KW-0378">Hydrolase</keyword>